<evidence type="ECO:0000256" key="13">
    <source>
        <dbReference type="RuleBase" id="RU003785"/>
    </source>
</evidence>
<dbReference type="EMBL" id="BJCC01000001">
    <property type="protein sequence ID" value="GCF92262.1"/>
    <property type="molecule type" value="Genomic_DNA"/>
</dbReference>
<comment type="function">
    <text evidence="2 10 12">Catalyzes the transfer of a dimethylallyl group onto the adenine at position 37 in tRNAs that read codons beginning with uridine, leading to the formation of N6-(dimethylallyl)adenosine (i(6)A).</text>
</comment>
<dbReference type="AlphaFoldDB" id="A0A4P5P9U4"/>
<keyword evidence="15" id="KW-1185">Reference proteome</keyword>
<dbReference type="SUPFAM" id="SSF52540">
    <property type="entry name" value="P-loop containing nucleoside triphosphate hydrolases"/>
    <property type="match status" value="2"/>
</dbReference>
<feature type="binding site" evidence="10">
    <location>
        <begin position="9"/>
        <end position="16"/>
    </location>
    <ligand>
        <name>ATP</name>
        <dbReference type="ChEBI" id="CHEBI:30616"/>
    </ligand>
</feature>
<dbReference type="Pfam" id="PF01715">
    <property type="entry name" value="IPPT"/>
    <property type="match status" value="1"/>
</dbReference>
<comment type="caution">
    <text evidence="10">Lacks conserved residue(s) required for the propagation of feature annotation.</text>
</comment>
<sequence>MKKVLAIVGPTAVGKTSLSIELAKRLNGEIISGDSMQVYRTLDIGTAKVTKKEMSGIPHHLIDIKEVTEGYSVSEFQATAREVIATICSRGKLPIVVGGTGLYIQSLLWDYKLGNERDQQDPRLRRMYEAYAKEHGKEALWRYLAERDPLAAQKIHLNNQKKVIRALEVFELTGRSIMVPEKEPKLLYDAYLIGLDTKRELLYARIDQRVESMLESGILDEARSLYKTPTVQAAQGIGYKEFFPYFAGEISLEEAAAVVQQQSRRYAKRQLTWFRNRMDVHWYDLVQHPEDISQIISAAKCWLEEGSVCQNE</sequence>
<evidence type="ECO:0000256" key="10">
    <source>
        <dbReference type="HAMAP-Rule" id="MF_00185"/>
    </source>
</evidence>
<feature type="site" description="Interaction with substrate tRNA" evidence="10">
    <location>
        <position position="125"/>
    </location>
</feature>
<evidence type="ECO:0000256" key="12">
    <source>
        <dbReference type="RuleBase" id="RU003784"/>
    </source>
</evidence>
<evidence type="ECO:0000256" key="5">
    <source>
        <dbReference type="ARBA" id="ARBA00022694"/>
    </source>
</evidence>
<keyword evidence="6 10" id="KW-0547">Nucleotide-binding</keyword>
<keyword evidence="8 10" id="KW-0460">Magnesium</keyword>
<feature type="region of interest" description="Interaction with substrate tRNA" evidence="10">
    <location>
        <begin position="34"/>
        <end position="37"/>
    </location>
</feature>
<evidence type="ECO:0000256" key="3">
    <source>
        <dbReference type="ARBA" id="ARBA00005842"/>
    </source>
</evidence>
<evidence type="ECO:0000256" key="6">
    <source>
        <dbReference type="ARBA" id="ARBA00022741"/>
    </source>
</evidence>
<keyword evidence="5 10" id="KW-0819">tRNA processing</keyword>
<dbReference type="PANTHER" id="PTHR11088:SF60">
    <property type="entry name" value="TRNA DIMETHYLALLYLTRANSFERASE"/>
    <property type="match status" value="1"/>
</dbReference>
<proteinExistence type="inferred from homology"/>
<evidence type="ECO:0000256" key="8">
    <source>
        <dbReference type="ARBA" id="ARBA00022842"/>
    </source>
</evidence>
<comment type="caution">
    <text evidence="14">The sequence shown here is derived from an EMBL/GenBank/DDBJ whole genome shotgun (WGS) entry which is preliminary data.</text>
</comment>
<evidence type="ECO:0000256" key="7">
    <source>
        <dbReference type="ARBA" id="ARBA00022840"/>
    </source>
</evidence>
<comment type="similarity">
    <text evidence="3 10 13">Belongs to the IPP transferase family.</text>
</comment>
<evidence type="ECO:0000256" key="4">
    <source>
        <dbReference type="ARBA" id="ARBA00022679"/>
    </source>
</evidence>
<feature type="site" description="Interaction with substrate tRNA" evidence="10">
    <location>
        <position position="100"/>
    </location>
</feature>
<dbReference type="InterPro" id="IPR018022">
    <property type="entry name" value="IPT"/>
</dbReference>
<evidence type="ECO:0000313" key="15">
    <source>
        <dbReference type="Proteomes" id="UP000290567"/>
    </source>
</evidence>
<dbReference type="RefSeq" id="WP_146620780.1">
    <property type="nucleotide sequence ID" value="NZ_BJCC01000001.1"/>
</dbReference>
<dbReference type="PANTHER" id="PTHR11088">
    <property type="entry name" value="TRNA DIMETHYLALLYLTRANSFERASE"/>
    <property type="match status" value="1"/>
</dbReference>
<dbReference type="GO" id="GO:0005524">
    <property type="term" value="F:ATP binding"/>
    <property type="evidence" value="ECO:0007669"/>
    <property type="project" value="UniProtKB-UniRule"/>
</dbReference>
<dbReference type="InterPro" id="IPR027417">
    <property type="entry name" value="P-loop_NTPase"/>
</dbReference>
<reference evidence="15" key="1">
    <citation type="submission" date="2019-02" db="EMBL/GenBank/DDBJ databases">
        <title>Draft genome sequence of Enterococcus sp. Gos25-1.</title>
        <authorList>
            <person name="Tanaka N."/>
            <person name="Shiwa Y."/>
            <person name="Fujita N."/>
        </authorList>
    </citation>
    <scope>NUCLEOTIDE SEQUENCE [LARGE SCALE GENOMIC DNA]</scope>
    <source>
        <strain evidence="15">Gos25-1</strain>
    </source>
</reference>
<keyword evidence="7 10" id="KW-0067">ATP-binding</keyword>
<comment type="cofactor">
    <cofactor evidence="1 10">
        <name>Mg(2+)</name>
        <dbReference type="ChEBI" id="CHEBI:18420"/>
    </cofactor>
</comment>
<evidence type="ECO:0000313" key="14">
    <source>
        <dbReference type="EMBL" id="GCF92262.1"/>
    </source>
</evidence>
<comment type="catalytic activity">
    <reaction evidence="9 10 11">
        <text>adenosine(37) in tRNA + dimethylallyl diphosphate = N(6)-dimethylallyladenosine(37) in tRNA + diphosphate</text>
        <dbReference type="Rhea" id="RHEA:26482"/>
        <dbReference type="Rhea" id="RHEA-COMP:10162"/>
        <dbReference type="Rhea" id="RHEA-COMP:10375"/>
        <dbReference type="ChEBI" id="CHEBI:33019"/>
        <dbReference type="ChEBI" id="CHEBI:57623"/>
        <dbReference type="ChEBI" id="CHEBI:74411"/>
        <dbReference type="ChEBI" id="CHEBI:74415"/>
        <dbReference type="EC" id="2.5.1.75"/>
    </reaction>
</comment>
<dbReference type="Proteomes" id="UP000290567">
    <property type="component" value="Unassembled WGS sequence"/>
</dbReference>
<comment type="subunit">
    <text evidence="10">Monomer.</text>
</comment>
<evidence type="ECO:0000256" key="1">
    <source>
        <dbReference type="ARBA" id="ARBA00001946"/>
    </source>
</evidence>
<dbReference type="InterPro" id="IPR039657">
    <property type="entry name" value="Dimethylallyltransferase"/>
</dbReference>
<keyword evidence="4 10" id="KW-0808">Transferase</keyword>
<gene>
    <name evidence="10 14" type="primary">miaA</name>
    <name evidence="14" type="ORF">NRIC_01530</name>
</gene>
<accession>A0A4P5P9U4</accession>
<protein>
    <recommendedName>
        <fullName evidence="10">tRNA dimethylallyltransferase</fullName>
        <ecNumber evidence="10">2.5.1.75</ecNumber>
    </recommendedName>
    <alternativeName>
        <fullName evidence="10">Dimethylallyl diphosphate:tRNA dimethylallyltransferase</fullName>
        <shortName evidence="10">DMAPP:tRNA dimethylallyltransferase</shortName>
        <shortName evidence="10">DMATase</shortName>
    </alternativeName>
    <alternativeName>
        <fullName evidence="10">Isopentenyl-diphosphate:tRNA isopentenyltransferase</fullName>
        <shortName evidence="10">IPP transferase</shortName>
        <shortName evidence="10">IPPT</shortName>
        <shortName evidence="10">IPTase</shortName>
    </alternativeName>
</protein>
<organism evidence="14 15">
    <name type="scientific">Enterococcus florum</name>
    <dbReference type="NCBI Taxonomy" id="2480627"/>
    <lineage>
        <taxon>Bacteria</taxon>
        <taxon>Bacillati</taxon>
        <taxon>Bacillota</taxon>
        <taxon>Bacilli</taxon>
        <taxon>Lactobacillales</taxon>
        <taxon>Enterococcaceae</taxon>
        <taxon>Enterococcus</taxon>
    </lineage>
</organism>
<name>A0A4P5P9U4_9ENTE</name>
<dbReference type="HAMAP" id="MF_00185">
    <property type="entry name" value="IPP_trans"/>
    <property type="match status" value="1"/>
</dbReference>
<evidence type="ECO:0000256" key="2">
    <source>
        <dbReference type="ARBA" id="ARBA00003213"/>
    </source>
</evidence>
<evidence type="ECO:0000256" key="11">
    <source>
        <dbReference type="RuleBase" id="RU003783"/>
    </source>
</evidence>
<dbReference type="EC" id="2.5.1.75" evidence="10"/>
<dbReference type="GO" id="GO:0052381">
    <property type="term" value="F:tRNA dimethylallyltransferase activity"/>
    <property type="evidence" value="ECO:0007669"/>
    <property type="project" value="UniProtKB-UniRule"/>
</dbReference>
<feature type="binding site" evidence="10">
    <location>
        <begin position="11"/>
        <end position="16"/>
    </location>
    <ligand>
        <name>substrate</name>
    </ligand>
</feature>
<dbReference type="Gene3D" id="1.10.20.140">
    <property type="match status" value="1"/>
</dbReference>
<dbReference type="NCBIfam" id="TIGR00174">
    <property type="entry name" value="miaA"/>
    <property type="match status" value="1"/>
</dbReference>
<dbReference type="Gene3D" id="3.40.50.300">
    <property type="entry name" value="P-loop containing nucleotide triphosphate hydrolases"/>
    <property type="match status" value="1"/>
</dbReference>
<dbReference type="OrthoDB" id="9776390at2"/>
<evidence type="ECO:0000256" key="9">
    <source>
        <dbReference type="ARBA" id="ARBA00049563"/>
    </source>
</evidence>
<dbReference type="GO" id="GO:0006400">
    <property type="term" value="P:tRNA modification"/>
    <property type="evidence" value="ECO:0007669"/>
    <property type="project" value="TreeGrafter"/>
</dbReference>